<evidence type="ECO:0000313" key="5">
    <source>
        <dbReference type="Proteomes" id="UP000001732"/>
    </source>
</evidence>
<name>B5Y7K3_COPPD</name>
<dbReference type="Gene3D" id="2.40.50.580">
    <property type="match status" value="1"/>
</dbReference>
<dbReference type="Proteomes" id="UP000001732">
    <property type="component" value="Chromosome"/>
</dbReference>
<dbReference type="InterPro" id="IPR041465">
    <property type="entry name" value="SfsA_N"/>
</dbReference>
<dbReference type="KEGG" id="cpo:COPRO5265_0384"/>
<proteinExistence type="inferred from homology"/>
<keyword evidence="5" id="KW-1185">Reference proteome</keyword>
<dbReference type="CDD" id="cd22359">
    <property type="entry name" value="SfsA-like_bacterial"/>
    <property type="match status" value="1"/>
</dbReference>
<dbReference type="EMBL" id="CP001145">
    <property type="protein sequence ID" value="ACI18130.1"/>
    <property type="molecule type" value="Genomic_DNA"/>
</dbReference>
<evidence type="ECO:0000259" key="3">
    <source>
        <dbReference type="Pfam" id="PF17746"/>
    </source>
</evidence>
<dbReference type="AlphaFoldDB" id="B5Y7K3"/>
<feature type="domain" description="SfsA N-terminal OB" evidence="3">
    <location>
        <begin position="12"/>
        <end position="75"/>
    </location>
</feature>
<protein>
    <recommendedName>
        <fullName evidence="1">Sugar fermentation stimulation protein homolog</fullName>
    </recommendedName>
</protein>
<dbReference type="InterPro" id="IPR005224">
    <property type="entry name" value="SfsA"/>
</dbReference>
<dbReference type="STRING" id="309798.COPRO5265_0384"/>
<sequence>MKFPPLLFGTVVERQKRFKLLVDFDDHLDWAYLPNPGRLRELIYPGAPVWLKPVHSAKRKLAYEAVLGYDSVLVCLYAALANKLFLESLDLLGLGGNVQVLKEVSLGHSRLDFSVDGRLVEVKSVTLVQDGLGLFPDAPTKRGTKHLYELADKGEGLVVFVVQRCDAEAVTFHSAMDEDFASAMKWAKKKGVSFKAVNCIVTKEEIRPWREIPVLFPQD</sequence>
<dbReference type="NCBIfam" id="TIGR00230">
    <property type="entry name" value="sfsA"/>
    <property type="match status" value="1"/>
</dbReference>
<organism evidence="4 5">
    <name type="scientific">Coprothermobacter proteolyticus (strain ATCC 35245 / DSM 5265 / OCM 4 / BT)</name>
    <dbReference type="NCBI Taxonomy" id="309798"/>
    <lineage>
        <taxon>Bacteria</taxon>
        <taxon>Pseudomonadati</taxon>
        <taxon>Coprothermobacterota</taxon>
        <taxon>Coprothermobacteria</taxon>
        <taxon>Coprothermobacterales</taxon>
        <taxon>Coprothermobacteraceae</taxon>
        <taxon>Coprothermobacter</taxon>
    </lineage>
</organism>
<dbReference type="Gene3D" id="3.40.1350.60">
    <property type="match status" value="1"/>
</dbReference>
<dbReference type="HOGENOM" id="CLU_052299_1_0_9"/>
<gene>
    <name evidence="1 4" type="primary">sfsA</name>
    <name evidence="4" type="ordered locus">COPRO5265_0384</name>
</gene>
<dbReference type="RefSeq" id="WP_012544780.1">
    <property type="nucleotide sequence ID" value="NC_011295.1"/>
</dbReference>
<evidence type="ECO:0000256" key="1">
    <source>
        <dbReference type="HAMAP-Rule" id="MF_00095"/>
    </source>
</evidence>
<feature type="domain" description="Sugar fermentation stimulation protein C-terminal" evidence="2">
    <location>
        <begin position="80"/>
        <end position="204"/>
    </location>
</feature>
<dbReference type="InterPro" id="IPR040452">
    <property type="entry name" value="SfsA_C"/>
</dbReference>
<dbReference type="PANTHER" id="PTHR30545">
    <property type="entry name" value="SUGAR FERMENTATION STIMULATION PROTEIN A"/>
    <property type="match status" value="1"/>
</dbReference>
<dbReference type="Pfam" id="PF03749">
    <property type="entry name" value="SfsA"/>
    <property type="match status" value="1"/>
</dbReference>
<dbReference type="PANTHER" id="PTHR30545:SF2">
    <property type="entry name" value="SUGAR FERMENTATION STIMULATION PROTEIN A"/>
    <property type="match status" value="1"/>
</dbReference>
<dbReference type="HAMAP" id="MF_00095">
    <property type="entry name" value="SfsA"/>
    <property type="match status" value="1"/>
</dbReference>
<reference evidence="4 5" key="2">
    <citation type="journal article" date="2014" name="Genome Announc.">
        <title>Complete Genome Sequence of Coprothermobacter proteolyticus DSM 5265.</title>
        <authorList>
            <person name="Alexiev A."/>
            <person name="Coil D.A."/>
            <person name="Badger J.H."/>
            <person name="Enticknap J."/>
            <person name="Ward N."/>
            <person name="Robb F.T."/>
            <person name="Eisen J.A."/>
        </authorList>
    </citation>
    <scope>NUCLEOTIDE SEQUENCE [LARGE SCALE GENOMIC DNA]</scope>
    <source>
        <strain evidence="5">ATCC 35245 / DSM 5265 / OCM 4 / BT</strain>
    </source>
</reference>
<dbReference type="eggNOG" id="COG1489">
    <property type="taxonomic scope" value="Bacteria"/>
</dbReference>
<reference evidence="5" key="1">
    <citation type="submission" date="2008-08" db="EMBL/GenBank/DDBJ databases">
        <title>The complete genome sequence of Coprothermobacter proteolyticus strain ATCC 5245 / DSM 5265 / BT.</title>
        <authorList>
            <person name="Dodson R.J."/>
            <person name="Durkin A.S."/>
            <person name="Wu M."/>
            <person name="Eisen J."/>
            <person name="Sutton G."/>
        </authorList>
    </citation>
    <scope>NUCLEOTIDE SEQUENCE [LARGE SCALE GENOMIC DNA]</scope>
    <source>
        <strain evidence="5">ATCC 35245 / DSM 5265 / OCM 4 / BT</strain>
    </source>
</reference>
<evidence type="ECO:0000259" key="2">
    <source>
        <dbReference type="Pfam" id="PF03749"/>
    </source>
</evidence>
<dbReference type="GO" id="GO:0003677">
    <property type="term" value="F:DNA binding"/>
    <property type="evidence" value="ECO:0007669"/>
    <property type="project" value="InterPro"/>
</dbReference>
<dbReference type="Pfam" id="PF17746">
    <property type="entry name" value="SfsA_N"/>
    <property type="match status" value="1"/>
</dbReference>
<accession>B5Y7K3</accession>
<dbReference type="OrthoDB" id="9802365at2"/>
<comment type="similarity">
    <text evidence="1">Belongs to the SfsA family.</text>
</comment>
<evidence type="ECO:0000313" key="4">
    <source>
        <dbReference type="EMBL" id="ACI18130.1"/>
    </source>
</evidence>